<dbReference type="AlphaFoldDB" id="A0A813MC17"/>
<evidence type="ECO:0000256" key="10">
    <source>
        <dbReference type="ARBA" id="ARBA00023242"/>
    </source>
</evidence>
<keyword evidence="10" id="KW-0539">Nucleus</keyword>
<evidence type="ECO:0000259" key="15">
    <source>
        <dbReference type="Pfam" id="PF25316"/>
    </source>
</evidence>
<accession>A0A813MC17</accession>
<comment type="similarity">
    <text evidence="3">Belongs to the mitochondrial carrier (TC 2.A.29) family.</text>
</comment>
<dbReference type="Pfam" id="PF25577">
    <property type="entry name" value="TPR_TAF2_C"/>
    <property type="match status" value="1"/>
</dbReference>
<dbReference type="Pfam" id="PF00153">
    <property type="entry name" value="Mito_carr"/>
    <property type="match status" value="3"/>
</dbReference>
<feature type="domain" description="Transcription initiation factor TFIID subunit 2 Ig-like" evidence="15">
    <location>
        <begin position="784"/>
        <end position="904"/>
    </location>
</feature>
<evidence type="ECO:0000256" key="6">
    <source>
        <dbReference type="ARBA" id="ARBA00022692"/>
    </source>
</evidence>
<dbReference type="Gene3D" id="1.10.390.10">
    <property type="entry name" value="Neutral Protease Domain 2"/>
    <property type="match status" value="1"/>
</dbReference>
<protein>
    <recommendedName>
        <fullName evidence="5">Transcription initiation factor TFIID subunit 2</fullName>
    </recommendedName>
    <alternativeName>
        <fullName evidence="11">Transcription initiation factor TFIID 150 kDa subunit</fullName>
    </alternativeName>
</protein>
<evidence type="ECO:0000313" key="17">
    <source>
        <dbReference type="EMBL" id="CAF0717776.1"/>
    </source>
</evidence>
<evidence type="ECO:0000256" key="5">
    <source>
        <dbReference type="ARBA" id="ARBA00017363"/>
    </source>
</evidence>
<dbReference type="GO" id="GO:0008270">
    <property type="term" value="F:zinc ion binding"/>
    <property type="evidence" value="ECO:0007669"/>
    <property type="project" value="InterPro"/>
</dbReference>
<evidence type="ECO:0000256" key="13">
    <source>
        <dbReference type="SAM" id="Phobius"/>
    </source>
</evidence>
<name>A0A813MC17_9BILA</name>
<comment type="subcellular location">
    <subcellularLocation>
        <location evidence="2">Membrane</location>
        <topology evidence="2">Multi-pass membrane protein</topology>
    </subcellularLocation>
    <subcellularLocation>
        <location evidence="1">Nucleus</location>
    </subcellularLocation>
</comment>
<evidence type="ECO:0000256" key="3">
    <source>
        <dbReference type="ARBA" id="ARBA00006375"/>
    </source>
</evidence>
<feature type="repeat" description="Solcar" evidence="12">
    <location>
        <begin position="105"/>
        <end position="194"/>
    </location>
</feature>
<reference evidence="17" key="1">
    <citation type="submission" date="2021-02" db="EMBL/GenBank/DDBJ databases">
        <authorList>
            <person name="Nowell W R."/>
        </authorList>
    </citation>
    <scope>NUCLEOTIDE SEQUENCE</scope>
    <source>
        <strain evidence="17">Ploen Becks lab</strain>
    </source>
</reference>
<evidence type="ECO:0000256" key="11">
    <source>
        <dbReference type="ARBA" id="ARBA00033345"/>
    </source>
</evidence>
<dbReference type="Pfam" id="PF25316">
    <property type="entry name" value="TAF2_3rd"/>
    <property type="match status" value="1"/>
</dbReference>
<evidence type="ECO:0000256" key="7">
    <source>
        <dbReference type="ARBA" id="ARBA00023015"/>
    </source>
</evidence>
<dbReference type="SUPFAM" id="SSF48371">
    <property type="entry name" value="ARM repeat"/>
    <property type="match status" value="1"/>
</dbReference>
<dbReference type="SUPFAM" id="SSF55486">
    <property type="entry name" value="Metalloproteases ('zincins'), catalytic domain"/>
    <property type="match status" value="1"/>
</dbReference>
<keyword evidence="18" id="KW-1185">Reference proteome</keyword>
<sequence length="1267" mass="143733">MANKDPIKEFIAGGFGGSCLVLVGHPLDTIKVRLQTMPKPEPGKAPIYTGTLDCAKKTVVNEGFRGLYKGMAAPLIGVTPMYAVCFLGFGVGKSLQKPAFANGEYSLTQIFYAGLLSGVFTTAIMAPGERIKCLLQIQSASNSEKKYNGTLDCAKKLYREGGIRSIYKGTAATLLRDVPASGVYFATYDWFKKQLSDGTGTGLSPLKTVLAGGMAGIFNWIVALPVDVAKSRFQTAAEGTYKSLLDVYVELIKADGVRAFYKGFTPVIIRAFPANAACFLGYEVLSQSRNVVVWHQILSIAHIDFTKKTIYGYTELTLIPLNDEINLINLNCKQCTSFEYCDPLIMKPEENRRDLQYFISNEEIAAVCVDPDEGNGELIITVPDSLKNQIKKEEPLMLAVEFSLENPQGGLRFIPTNLLSLSSSENDVYLCTIDHNANYWFPCVSSYNEPCTWKIEVTVEEDYSVVSSGNLIEVETVPALFMESNSLFKKHHFYLQVPTCASNIGLAIGRFDNMNNETINEISVFYDHKFKDLVKNTTGFLNEIFEFLEETFSITFPYGSYKQVYIPDILDECLSFASMSILNINLLHSETIIDQAFDTKKILVNSVAQQFFGTFISMFNWNEYWLVSGLSQFFTGLYLKKLLGNNEYKHLIYQDLKDVCKFEKEQGNVVLDLNYNLTSVKETVNKAQLSSRYHLMGVPGFYKMVDKKSHLVIRLIDECLSREIMIQLINKLLSNALNVLGINEYSPGCRNSLFLSIDSFSELLATFSSKDIKPIVENWVYKPGVARFNSSFTFNRKKNTIELEIKQDMVNQKGYRKYVGPITIVFQEIDGPFTHNLTIEDNLTSKFDIACHSKGKKNKKKKIPLITGEEIDIDTSHIDTDSPILWIRIDPDLKLLREIKFDQPDFHWQNEAKYEKEICAQLDSVEMLFKFPSQQTRNALISIIENNEIFYRVRIKAAYALAEVSNKMIHSYNGPLPLIPTFKKLFMSATGQNLVNLNNFSDLQMYFLQKNIPIAMGNLRNSHNICPSEVIKFLLDLIKYNENSRNNFSDSYYRAALIDSISSALSSSIAMIHNDLASKSASLSNDMRLIIEEIVLRINLEKILPTYRYIITCSCLKALRKLQKLALIPENVNIFKEYIDYKSNYEGVRLVAFEIIAEFLSVKNEPSLFEYLLDYVENDPSFLVRQHIVQSLCKYPPFKLNSDESCLNNENLVNRLWDLMGTFCYNNSLRSSITELYHTLFGMNKPKCLKHTAKQTMVSNFEVKLED</sequence>
<dbReference type="GO" id="GO:0005669">
    <property type="term" value="C:transcription factor TFIID complex"/>
    <property type="evidence" value="ECO:0007669"/>
    <property type="project" value="InterPro"/>
</dbReference>
<dbReference type="InterPro" id="IPR016024">
    <property type="entry name" value="ARM-type_fold"/>
</dbReference>
<dbReference type="Pfam" id="PF01433">
    <property type="entry name" value="Peptidase_M1"/>
    <property type="match status" value="1"/>
</dbReference>
<dbReference type="GO" id="GO:0008237">
    <property type="term" value="F:metallopeptidase activity"/>
    <property type="evidence" value="ECO:0007669"/>
    <property type="project" value="InterPro"/>
</dbReference>
<evidence type="ECO:0000256" key="12">
    <source>
        <dbReference type="PROSITE-ProRule" id="PRU00282"/>
    </source>
</evidence>
<evidence type="ECO:0000259" key="16">
    <source>
        <dbReference type="Pfam" id="PF25577"/>
    </source>
</evidence>
<dbReference type="OrthoDB" id="308861at2759"/>
<evidence type="ECO:0000256" key="8">
    <source>
        <dbReference type="ARBA" id="ARBA00023136"/>
    </source>
</evidence>
<keyword evidence="13" id="KW-1133">Transmembrane helix</keyword>
<dbReference type="InterPro" id="IPR042097">
    <property type="entry name" value="Aminopeptidase_N-like_N_sf"/>
</dbReference>
<gene>
    <name evidence="17" type="ORF">OXX778_LOCUS1857</name>
</gene>
<feature type="transmembrane region" description="Helical" evidence="13">
    <location>
        <begin position="71"/>
        <end position="89"/>
    </location>
</feature>
<keyword evidence="9" id="KW-0804">Transcription</keyword>
<dbReference type="SUPFAM" id="SSF103506">
    <property type="entry name" value="Mitochondrial carrier"/>
    <property type="match status" value="1"/>
</dbReference>
<dbReference type="PROSITE" id="PS50920">
    <property type="entry name" value="SOLCAR"/>
    <property type="match status" value="3"/>
</dbReference>
<dbReference type="Gene3D" id="2.60.40.1730">
    <property type="entry name" value="tricorn interacting facor f3 domain"/>
    <property type="match status" value="1"/>
</dbReference>
<dbReference type="GO" id="GO:0006367">
    <property type="term" value="P:transcription initiation at RNA polymerase II promoter"/>
    <property type="evidence" value="ECO:0007669"/>
    <property type="project" value="TreeGrafter"/>
</dbReference>
<evidence type="ECO:0000256" key="2">
    <source>
        <dbReference type="ARBA" id="ARBA00004141"/>
    </source>
</evidence>
<feature type="repeat" description="Solcar" evidence="12">
    <location>
        <begin position="203"/>
        <end position="288"/>
    </location>
</feature>
<dbReference type="GO" id="GO:0016020">
    <property type="term" value="C:membrane"/>
    <property type="evidence" value="ECO:0007669"/>
    <property type="project" value="UniProtKB-SubCell"/>
</dbReference>
<dbReference type="InterPro" id="IPR037813">
    <property type="entry name" value="TAF2"/>
</dbReference>
<dbReference type="GO" id="GO:0016251">
    <property type="term" value="F:RNA polymerase II general transcription initiation factor activity"/>
    <property type="evidence" value="ECO:0007669"/>
    <property type="project" value="TreeGrafter"/>
</dbReference>
<dbReference type="InterPro" id="IPR027268">
    <property type="entry name" value="Peptidase_M4/M1_CTD_sf"/>
</dbReference>
<dbReference type="CDD" id="cd09839">
    <property type="entry name" value="M1_like_TAF2"/>
    <property type="match status" value="1"/>
</dbReference>
<dbReference type="InterPro" id="IPR014782">
    <property type="entry name" value="Peptidase_M1_dom"/>
</dbReference>
<dbReference type="GO" id="GO:0003682">
    <property type="term" value="F:chromatin binding"/>
    <property type="evidence" value="ECO:0007669"/>
    <property type="project" value="TreeGrafter"/>
</dbReference>
<dbReference type="Gene3D" id="1.50.40.10">
    <property type="entry name" value="Mitochondrial carrier domain"/>
    <property type="match status" value="1"/>
</dbReference>
<dbReference type="InterPro" id="IPR023395">
    <property type="entry name" value="MCP_dom_sf"/>
</dbReference>
<evidence type="ECO:0000256" key="9">
    <source>
        <dbReference type="ARBA" id="ARBA00023163"/>
    </source>
</evidence>
<dbReference type="InterPro" id="IPR057345">
    <property type="entry name" value="Ig-like_TAF2"/>
</dbReference>
<dbReference type="PANTHER" id="PTHR15137:SF9">
    <property type="entry name" value="TRANSCRIPTION INITIATION FACTOR TFIID SUBUNIT 2"/>
    <property type="match status" value="1"/>
</dbReference>
<dbReference type="GO" id="GO:0000976">
    <property type="term" value="F:transcription cis-regulatory region binding"/>
    <property type="evidence" value="ECO:0007669"/>
    <property type="project" value="TreeGrafter"/>
</dbReference>
<dbReference type="EMBL" id="CAJNOC010000131">
    <property type="protein sequence ID" value="CAF0717776.1"/>
    <property type="molecule type" value="Genomic_DNA"/>
</dbReference>
<keyword evidence="6 12" id="KW-0812">Transmembrane</keyword>
<feature type="domain" description="Peptidase M1 membrane alanine aminopeptidase" evidence="14">
    <location>
        <begin position="542"/>
        <end position="656"/>
    </location>
</feature>
<keyword evidence="8 12" id="KW-0472">Membrane</keyword>
<feature type="domain" description="Transcription initiation factor TFIID subunit 2 TPR repeats" evidence="16">
    <location>
        <begin position="905"/>
        <end position="1262"/>
    </location>
</feature>
<evidence type="ECO:0000313" key="18">
    <source>
        <dbReference type="Proteomes" id="UP000663879"/>
    </source>
</evidence>
<feature type="transmembrane region" description="Helical" evidence="13">
    <location>
        <begin position="110"/>
        <end position="128"/>
    </location>
</feature>
<evidence type="ECO:0000259" key="14">
    <source>
        <dbReference type="Pfam" id="PF01433"/>
    </source>
</evidence>
<dbReference type="Proteomes" id="UP000663879">
    <property type="component" value="Unassembled WGS sequence"/>
</dbReference>
<dbReference type="InterPro" id="IPR018108">
    <property type="entry name" value="MCP_transmembrane"/>
</dbReference>
<comment type="caution">
    <text evidence="17">The sequence shown here is derived from an EMBL/GenBank/DDBJ whole genome shotgun (WGS) entry which is preliminary data.</text>
</comment>
<feature type="repeat" description="Solcar" evidence="12">
    <location>
        <begin position="4"/>
        <end position="95"/>
    </location>
</feature>
<organism evidence="17 18">
    <name type="scientific">Brachionus calyciflorus</name>
    <dbReference type="NCBI Taxonomy" id="104777"/>
    <lineage>
        <taxon>Eukaryota</taxon>
        <taxon>Metazoa</taxon>
        <taxon>Spiralia</taxon>
        <taxon>Gnathifera</taxon>
        <taxon>Rotifera</taxon>
        <taxon>Eurotatoria</taxon>
        <taxon>Monogononta</taxon>
        <taxon>Pseudotrocha</taxon>
        <taxon>Ploima</taxon>
        <taxon>Brachionidae</taxon>
        <taxon>Brachionus</taxon>
    </lineage>
</organism>
<dbReference type="PANTHER" id="PTHR15137">
    <property type="entry name" value="TRANSCRIPTION INITIATION FACTOR TFIID"/>
    <property type="match status" value="1"/>
</dbReference>
<dbReference type="SUPFAM" id="SSF63737">
    <property type="entry name" value="Leukotriene A4 hydrolase N-terminal domain"/>
    <property type="match status" value="1"/>
</dbReference>
<evidence type="ECO:0000256" key="4">
    <source>
        <dbReference type="ARBA" id="ARBA00010937"/>
    </source>
</evidence>
<keyword evidence="7" id="KW-0805">Transcription regulation</keyword>
<comment type="similarity">
    <text evidence="4">Belongs to the TAF2 family.</text>
</comment>
<evidence type="ECO:0000256" key="1">
    <source>
        <dbReference type="ARBA" id="ARBA00004123"/>
    </source>
</evidence>
<proteinExistence type="inferred from homology"/>
<dbReference type="InterPro" id="IPR057991">
    <property type="entry name" value="TPR_TAF2_C"/>
</dbReference>